<sequence>MHILVTNDDGPPSNQSSPYVHSLVTSLQKAGHTVSVVLPHTQRSWIGKAHLVGHSVKPSYFRPDPLTVENGRFNNTGTTSNRPLPQHAQDEEWILVDSTPASCVQIGLFHYFKARGPIDLVVSGPNYGRNSTAVFSLSSGTIGGAMEAAVCGVKAIALSYAFFDRNHDPEIISGASALSVRLIDHLFANWDPSVHLYSVNVPLVEDVGSHKILWTEMLQNSWKSGSCFQEIEVPETEDQGPEEVEAAMRKAEERAGRKEQGMADGTDTPTSTGHIRYKHKHFQWAPQFGDVYQSVEDAPPGNDGWAVKEGYTSVTPLRANFMHVPNFSGEIKLGS</sequence>
<proteinExistence type="predicted"/>
<keyword evidence="4" id="KW-1185">Reference proteome</keyword>
<dbReference type="OrthoDB" id="202825at2759"/>
<organism evidence="3 4">
    <name type="scientific">Delitschia confertaspora ATCC 74209</name>
    <dbReference type="NCBI Taxonomy" id="1513339"/>
    <lineage>
        <taxon>Eukaryota</taxon>
        <taxon>Fungi</taxon>
        <taxon>Dikarya</taxon>
        <taxon>Ascomycota</taxon>
        <taxon>Pezizomycotina</taxon>
        <taxon>Dothideomycetes</taxon>
        <taxon>Pleosporomycetidae</taxon>
        <taxon>Pleosporales</taxon>
        <taxon>Delitschiaceae</taxon>
        <taxon>Delitschia</taxon>
    </lineage>
</organism>
<dbReference type="SUPFAM" id="SSF64167">
    <property type="entry name" value="SurE-like"/>
    <property type="match status" value="1"/>
</dbReference>
<reference evidence="3" key="1">
    <citation type="journal article" date="2020" name="Stud. Mycol.">
        <title>101 Dothideomycetes genomes: a test case for predicting lifestyles and emergence of pathogens.</title>
        <authorList>
            <person name="Haridas S."/>
            <person name="Albert R."/>
            <person name="Binder M."/>
            <person name="Bloem J."/>
            <person name="Labutti K."/>
            <person name="Salamov A."/>
            <person name="Andreopoulos B."/>
            <person name="Baker S."/>
            <person name="Barry K."/>
            <person name="Bills G."/>
            <person name="Bluhm B."/>
            <person name="Cannon C."/>
            <person name="Castanera R."/>
            <person name="Culley D."/>
            <person name="Daum C."/>
            <person name="Ezra D."/>
            <person name="Gonzalez J."/>
            <person name="Henrissat B."/>
            <person name="Kuo A."/>
            <person name="Liang C."/>
            <person name="Lipzen A."/>
            <person name="Lutzoni F."/>
            <person name="Magnuson J."/>
            <person name="Mondo S."/>
            <person name="Nolan M."/>
            <person name="Ohm R."/>
            <person name="Pangilinan J."/>
            <person name="Park H.-J."/>
            <person name="Ramirez L."/>
            <person name="Alfaro M."/>
            <person name="Sun H."/>
            <person name="Tritt A."/>
            <person name="Yoshinaga Y."/>
            <person name="Zwiers L.-H."/>
            <person name="Turgeon B."/>
            <person name="Goodwin S."/>
            <person name="Spatafora J."/>
            <person name="Crous P."/>
            <person name="Grigoriev I."/>
        </authorList>
    </citation>
    <scope>NUCLEOTIDE SEQUENCE</scope>
    <source>
        <strain evidence="3">ATCC 74209</strain>
    </source>
</reference>
<accession>A0A9P4JEW3</accession>
<evidence type="ECO:0000256" key="1">
    <source>
        <dbReference type="SAM" id="MobiDB-lite"/>
    </source>
</evidence>
<evidence type="ECO:0000259" key="2">
    <source>
        <dbReference type="Pfam" id="PF01975"/>
    </source>
</evidence>
<dbReference type="Pfam" id="PF01975">
    <property type="entry name" value="SurE"/>
    <property type="match status" value="1"/>
</dbReference>
<feature type="domain" description="Survival protein SurE-like phosphatase/nucleotidase" evidence="2">
    <location>
        <begin position="3"/>
        <end position="223"/>
    </location>
</feature>
<dbReference type="GO" id="GO:0000932">
    <property type="term" value="C:P-body"/>
    <property type="evidence" value="ECO:0007669"/>
    <property type="project" value="TreeGrafter"/>
</dbReference>
<dbReference type="EMBL" id="ML994289">
    <property type="protein sequence ID" value="KAF2197024.1"/>
    <property type="molecule type" value="Genomic_DNA"/>
</dbReference>
<comment type="caution">
    <text evidence="3">The sequence shown here is derived from an EMBL/GenBank/DDBJ whole genome shotgun (WGS) entry which is preliminary data.</text>
</comment>
<dbReference type="NCBIfam" id="TIGR00087">
    <property type="entry name" value="surE"/>
    <property type="match status" value="1"/>
</dbReference>
<dbReference type="AlphaFoldDB" id="A0A9P4JEW3"/>
<feature type="compositionally biased region" description="Basic and acidic residues" evidence="1">
    <location>
        <begin position="251"/>
        <end position="261"/>
    </location>
</feature>
<dbReference type="PANTHER" id="PTHR47551">
    <property type="entry name" value="TUBULIN--TYROSINE LIGASE PBY1-RELATED"/>
    <property type="match status" value="1"/>
</dbReference>
<evidence type="ECO:0000313" key="3">
    <source>
        <dbReference type="EMBL" id="KAF2197024.1"/>
    </source>
</evidence>
<evidence type="ECO:0000313" key="4">
    <source>
        <dbReference type="Proteomes" id="UP000799536"/>
    </source>
</evidence>
<protein>
    <submittedName>
        <fullName evidence="3">Acid phosphatase-like protein</fullName>
    </submittedName>
</protein>
<feature type="region of interest" description="Disordered" evidence="1">
    <location>
        <begin position="251"/>
        <end position="273"/>
    </location>
</feature>
<dbReference type="PANTHER" id="PTHR47551:SF1">
    <property type="entry name" value="TUBULIN--TYROSINE LIGASE PBY1-RELATED"/>
    <property type="match status" value="1"/>
</dbReference>
<dbReference type="InterPro" id="IPR002828">
    <property type="entry name" value="SurE-like_Pase/nucleotidase"/>
</dbReference>
<dbReference type="InterPro" id="IPR036523">
    <property type="entry name" value="SurE-like_sf"/>
</dbReference>
<dbReference type="Gene3D" id="3.40.1210.10">
    <property type="entry name" value="Survival protein SurE-like phosphatase/nucleotidase"/>
    <property type="match status" value="1"/>
</dbReference>
<dbReference type="InterPro" id="IPR027746">
    <property type="entry name" value="TTL"/>
</dbReference>
<dbReference type="GO" id="GO:0016787">
    <property type="term" value="F:hydrolase activity"/>
    <property type="evidence" value="ECO:0007669"/>
    <property type="project" value="InterPro"/>
</dbReference>
<dbReference type="Proteomes" id="UP000799536">
    <property type="component" value="Unassembled WGS sequence"/>
</dbReference>
<gene>
    <name evidence="3" type="ORF">GQ43DRAFT_444605</name>
</gene>
<name>A0A9P4JEW3_9PLEO</name>